<evidence type="ECO:0000313" key="2">
    <source>
        <dbReference type="EMBL" id="SDT85687.1"/>
    </source>
</evidence>
<name>A0A1H2DS40_9ACTN</name>
<evidence type="ECO:0000256" key="1">
    <source>
        <dbReference type="SAM" id="MobiDB-lite"/>
    </source>
</evidence>
<sequence length="127" mass="13873">MSRPICGVCGFDLGYGHMVRMRWETAPATSSHARIAWPITTLKTSSGDTPMSNGFHIEPSTTRMDQGRRSNTLDEKKQALGSSNTFPGANVLNRNRNVSDLPKPPAWHEGAPAPPQTRTRSFPPITG</sequence>
<dbReference type="RefSeq" id="WP_139179965.1">
    <property type="nucleotide sequence ID" value="NZ_FNLM01000020.1"/>
</dbReference>
<evidence type="ECO:0000313" key="3">
    <source>
        <dbReference type="Proteomes" id="UP000183180"/>
    </source>
</evidence>
<proteinExistence type="predicted"/>
<feature type="compositionally biased region" description="Basic and acidic residues" evidence="1">
    <location>
        <begin position="65"/>
        <end position="78"/>
    </location>
</feature>
<reference evidence="2 3" key="1">
    <citation type="submission" date="2016-10" db="EMBL/GenBank/DDBJ databases">
        <authorList>
            <person name="de Groot N.N."/>
        </authorList>
    </citation>
    <scope>NUCLEOTIDE SEQUENCE [LARGE SCALE GENOMIC DNA]</scope>
    <source>
        <strain evidence="2 3">DSM 44215</strain>
    </source>
</reference>
<organism evidence="2 3">
    <name type="scientific">Gordonia westfalica</name>
    <dbReference type="NCBI Taxonomy" id="158898"/>
    <lineage>
        <taxon>Bacteria</taxon>
        <taxon>Bacillati</taxon>
        <taxon>Actinomycetota</taxon>
        <taxon>Actinomycetes</taxon>
        <taxon>Mycobacteriales</taxon>
        <taxon>Gordoniaceae</taxon>
        <taxon>Gordonia</taxon>
    </lineage>
</organism>
<feature type="region of interest" description="Disordered" evidence="1">
    <location>
        <begin position="42"/>
        <end position="127"/>
    </location>
</feature>
<accession>A0A1H2DS40</accession>
<dbReference type="Proteomes" id="UP000183180">
    <property type="component" value="Unassembled WGS sequence"/>
</dbReference>
<feature type="compositionally biased region" description="Polar residues" evidence="1">
    <location>
        <begin position="80"/>
        <end position="98"/>
    </location>
</feature>
<dbReference type="STRING" id="158898.SAMN04488548_12047"/>
<dbReference type="EMBL" id="FNLM01000020">
    <property type="protein sequence ID" value="SDT85687.1"/>
    <property type="molecule type" value="Genomic_DNA"/>
</dbReference>
<gene>
    <name evidence="2" type="ORF">SAMN04488548_12047</name>
</gene>
<protein>
    <submittedName>
        <fullName evidence="2">Uncharacterized protein</fullName>
    </submittedName>
</protein>
<feature type="compositionally biased region" description="Polar residues" evidence="1">
    <location>
        <begin position="42"/>
        <end position="52"/>
    </location>
</feature>
<dbReference type="AlphaFoldDB" id="A0A1H2DS40"/>